<dbReference type="EMBL" id="BAAAPO010000044">
    <property type="protein sequence ID" value="GAA1803770.1"/>
    <property type="molecule type" value="Genomic_DNA"/>
</dbReference>
<protein>
    <recommendedName>
        <fullName evidence="5">Integral membrane protein</fullName>
    </recommendedName>
</protein>
<feature type="transmembrane region" description="Helical" evidence="2">
    <location>
        <begin position="121"/>
        <end position="141"/>
    </location>
</feature>
<keyword evidence="4" id="KW-1185">Reference proteome</keyword>
<proteinExistence type="predicted"/>
<dbReference type="Proteomes" id="UP001499938">
    <property type="component" value="Unassembled WGS sequence"/>
</dbReference>
<feature type="region of interest" description="Disordered" evidence="1">
    <location>
        <begin position="1"/>
        <end position="67"/>
    </location>
</feature>
<keyword evidence="2" id="KW-0472">Membrane</keyword>
<comment type="caution">
    <text evidence="3">The sequence shown here is derived from an EMBL/GenBank/DDBJ whole genome shotgun (WGS) entry which is preliminary data.</text>
</comment>
<keyword evidence="2" id="KW-1133">Transmembrane helix</keyword>
<gene>
    <name evidence="3" type="ORF">GCM10009811_29270</name>
</gene>
<keyword evidence="2" id="KW-0812">Transmembrane</keyword>
<reference evidence="3 4" key="1">
    <citation type="journal article" date="2019" name="Int. J. Syst. Evol. Microbiol.">
        <title>The Global Catalogue of Microorganisms (GCM) 10K type strain sequencing project: providing services to taxonomists for standard genome sequencing and annotation.</title>
        <authorList>
            <consortium name="The Broad Institute Genomics Platform"/>
            <consortium name="The Broad Institute Genome Sequencing Center for Infectious Disease"/>
            <person name="Wu L."/>
            <person name="Ma J."/>
        </authorList>
    </citation>
    <scope>NUCLEOTIDE SEQUENCE [LARGE SCALE GENOMIC DNA]</scope>
    <source>
        <strain evidence="3 4">JCM 15592</strain>
    </source>
</reference>
<name>A0ABN2LZX5_9MICO</name>
<evidence type="ECO:0000313" key="3">
    <source>
        <dbReference type="EMBL" id="GAA1803770.1"/>
    </source>
</evidence>
<organism evidence="3 4">
    <name type="scientific">Nostocoides veronense</name>
    <dbReference type="NCBI Taxonomy" id="330836"/>
    <lineage>
        <taxon>Bacteria</taxon>
        <taxon>Bacillati</taxon>
        <taxon>Actinomycetota</taxon>
        <taxon>Actinomycetes</taxon>
        <taxon>Micrococcales</taxon>
        <taxon>Intrasporangiaceae</taxon>
        <taxon>Nostocoides</taxon>
    </lineage>
</organism>
<evidence type="ECO:0000256" key="1">
    <source>
        <dbReference type="SAM" id="MobiDB-lite"/>
    </source>
</evidence>
<feature type="transmembrane region" description="Helical" evidence="2">
    <location>
        <begin position="179"/>
        <end position="200"/>
    </location>
</feature>
<evidence type="ECO:0008006" key="5">
    <source>
        <dbReference type="Google" id="ProtNLM"/>
    </source>
</evidence>
<accession>A0ABN2LZX5</accession>
<feature type="transmembrane region" description="Helical" evidence="2">
    <location>
        <begin position="153"/>
        <end position="173"/>
    </location>
</feature>
<feature type="transmembrane region" description="Helical" evidence="2">
    <location>
        <begin position="78"/>
        <end position="96"/>
    </location>
</feature>
<feature type="compositionally biased region" description="Pro residues" evidence="1">
    <location>
        <begin position="7"/>
        <end position="31"/>
    </location>
</feature>
<evidence type="ECO:0000256" key="2">
    <source>
        <dbReference type="SAM" id="Phobius"/>
    </source>
</evidence>
<evidence type="ECO:0000313" key="4">
    <source>
        <dbReference type="Proteomes" id="UP001499938"/>
    </source>
</evidence>
<sequence>MSNYDPNNPPPANPPTPPSYGDVPPPPPPAYNNPGGGGFTGGMPAAPQYGQMPGYSGGGYTPGPPPARPKSLDLAVKLMQAGGLLSLLNILSVFLFKDQIREAAQDSLDRNPTPDVDLDTVVNISIGFAVVFGLLGTLLWFWMASANGKGKSWARIFGSVLFGISLLSAAFSFTQPQPGLARILGLIGLAFGAGATYFMWQKDSTAYYNAMSAPRI</sequence>
<dbReference type="RefSeq" id="WP_344087043.1">
    <property type="nucleotide sequence ID" value="NZ_BAAAPO010000044.1"/>
</dbReference>